<evidence type="ECO:0000313" key="3">
    <source>
        <dbReference type="Proteomes" id="UP000693970"/>
    </source>
</evidence>
<feature type="region of interest" description="Disordered" evidence="1">
    <location>
        <begin position="1"/>
        <end position="85"/>
    </location>
</feature>
<name>A0A9K3KN29_9STRA</name>
<feature type="compositionally biased region" description="Low complexity" evidence="1">
    <location>
        <begin position="54"/>
        <end position="70"/>
    </location>
</feature>
<comment type="caution">
    <text evidence="2">The sequence shown here is derived from an EMBL/GenBank/DDBJ whole genome shotgun (WGS) entry which is preliminary data.</text>
</comment>
<gene>
    <name evidence="2" type="ORF">IV203_005814</name>
</gene>
<feature type="compositionally biased region" description="Basic residues" evidence="1">
    <location>
        <begin position="42"/>
        <end position="53"/>
    </location>
</feature>
<keyword evidence="3" id="KW-1185">Reference proteome</keyword>
<dbReference type="Proteomes" id="UP000693970">
    <property type="component" value="Unassembled WGS sequence"/>
</dbReference>
<dbReference type="EMBL" id="JAGRRH010000021">
    <property type="protein sequence ID" value="KAG7346745.1"/>
    <property type="molecule type" value="Genomic_DNA"/>
</dbReference>
<sequence>MSEKTPASVTFAPTTVSSAAPAPAPAASTANGAGNNGNGGSSRHRGRNRHRGNHVPSSSTSNSSNSSASSYKGDIPGMNGHVFQVYSESSDPKQFSATCNALQQYVEINMALEIVKEDNSTTPTTPCDTHIRMTSEGENKNDISLQHSFKVKLKV</sequence>
<reference evidence="2" key="1">
    <citation type="journal article" date="2021" name="Sci. Rep.">
        <title>Diploid genomic architecture of Nitzschia inconspicua, an elite biomass production diatom.</title>
        <authorList>
            <person name="Oliver A."/>
            <person name="Podell S."/>
            <person name="Pinowska A."/>
            <person name="Traller J.C."/>
            <person name="Smith S.R."/>
            <person name="McClure R."/>
            <person name="Beliaev A."/>
            <person name="Bohutskyi P."/>
            <person name="Hill E.A."/>
            <person name="Rabines A."/>
            <person name="Zheng H."/>
            <person name="Allen L.Z."/>
            <person name="Kuo A."/>
            <person name="Grigoriev I.V."/>
            <person name="Allen A.E."/>
            <person name="Hazlebeck D."/>
            <person name="Allen E.E."/>
        </authorList>
    </citation>
    <scope>NUCLEOTIDE SEQUENCE</scope>
    <source>
        <strain evidence="2">Hildebrandi</strain>
    </source>
</reference>
<evidence type="ECO:0000313" key="2">
    <source>
        <dbReference type="EMBL" id="KAG7346745.1"/>
    </source>
</evidence>
<reference evidence="2" key="2">
    <citation type="submission" date="2021-04" db="EMBL/GenBank/DDBJ databases">
        <authorList>
            <person name="Podell S."/>
        </authorList>
    </citation>
    <scope>NUCLEOTIDE SEQUENCE</scope>
    <source>
        <strain evidence="2">Hildebrandi</strain>
    </source>
</reference>
<accession>A0A9K3KN29</accession>
<feature type="compositionally biased region" description="Low complexity" evidence="1">
    <location>
        <begin position="12"/>
        <end position="33"/>
    </location>
</feature>
<organism evidence="2 3">
    <name type="scientific">Nitzschia inconspicua</name>
    <dbReference type="NCBI Taxonomy" id="303405"/>
    <lineage>
        <taxon>Eukaryota</taxon>
        <taxon>Sar</taxon>
        <taxon>Stramenopiles</taxon>
        <taxon>Ochrophyta</taxon>
        <taxon>Bacillariophyta</taxon>
        <taxon>Bacillariophyceae</taxon>
        <taxon>Bacillariophycidae</taxon>
        <taxon>Bacillariales</taxon>
        <taxon>Bacillariaceae</taxon>
        <taxon>Nitzschia</taxon>
    </lineage>
</organism>
<proteinExistence type="predicted"/>
<evidence type="ECO:0000256" key="1">
    <source>
        <dbReference type="SAM" id="MobiDB-lite"/>
    </source>
</evidence>
<dbReference type="AlphaFoldDB" id="A0A9K3KN29"/>
<protein>
    <submittedName>
        <fullName evidence="2">Uncharacterized protein</fullName>
    </submittedName>
</protein>